<gene>
    <name evidence="2" type="ORF">ARAM_005416</name>
</gene>
<keyword evidence="3" id="KW-1185">Reference proteome</keyword>
<name>A0A0F8V9N5_9EURO</name>
<evidence type="ECO:0000313" key="3">
    <source>
        <dbReference type="Proteomes" id="UP000034291"/>
    </source>
</evidence>
<dbReference type="Proteomes" id="UP000034291">
    <property type="component" value="Unassembled WGS sequence"/>
</dbReference>
<comment type="caution">
    <text evidence="2">The sequence shown here is derived from an EMBL/GenBank/DDBJ whole genome shotgun (WGS) entry which is preliminary data.</text>
</comment>
<evidence type="ECO:0000313" key="2">
    <source>
        <dbReference type="EMBL" id="KKK19716.1"/>
    </source>
</evidence>
<feature type="compositionally biased region" description="Low complexity" evidence="1">
    <location>
        <begin position="66"/>
        <end position="85"/>
    </location>
</feature>
<proteinExistence type="predicted"/>
<accession>A0A0F8V9N5</accession>
<dbReference type="OrthoDB" id="4448901at2759"/>
<dbReference type="STRING" id="308745.A0A0F8V9N5"/>
<dbReference type="EMBL" id="JZBS01002181">
    <property type="protein sequence ID" value="KKK19716.1"/>
    <property type="molecule type" value="Genomic_DNA"/>
</dbReference>
<organism evidence="2 3">
    <name type="scientific">Aspergillus rambellii</name>
    <dbReference type="NCBI Taxonomy" id="308745"/>
    <lineage>
        <taxon>Eukaryota</taxon>
        <taxon>Fungi</taxon>
        <taxon>Dikarya</taxon>
        <taxon>Ascomycota</taxon>
        <taxon>Pezizomycotina</taxon>
        <taxon>Eurotiomycetes</taxon>
        <taxon>Eurotiomycetidae</taxon>
        <taxon>Eurotiales</taxon>
        <taxon>Aspergillaceae</taxon>
        <taxon>Aspergillus</taxon>
        <taxon>Aspergillus subgen. Nidulantes</taxon>
    </lineage>
</organism>
<feature type="region of interest" description="Disordered" evidence="1">
    <location>
        <begin position="56"/>
        <end position="93"/>
    </location>
</feature>
<dbReference type="AlphaFoldDB" id="A0A0F8V9N5"/>
<evidence type="ECO:0000256" key="1">
    <source>
        <dbReference type="SAM" id="MobiDB-lite"/>
    </source>
</evidence>
<protein>
    <submittedName>
        <fullName evidence="2">Uncharacterized protein</fullName>
    </submittedName>
</protein>
<reference evidence="2 3" key="1">
    <citation type="submission" date="2015-02" db="EMBL/GenBank/DDBJ databases">
        <title>Draft Genome Sequences of Two Closely-Related Aflatoxigenic Aspergillus Species Obtained from the Cote d'Ivoire.</title>
        <authorList>
            <person name="Moore G.G."/>
            <person name="Beltz S.B."/>
            <person name="Mack B.M."/>
        </authorList>
    </citation>
    <scope>NUCLEOTIDE SEQUENCE [LARGE SCALE GENOMIC DNA]</scope>
    <source>
        <strain evidence="2 3">SRRC1468</strain>
    </source>
</reference>
<sequence>MCRQYLTLYSWCHCEEDAGYQACSARKENGCPGTAVETVHMQCFCNVHATKKFQTEKQALKKKSRSSLSSRSSRNSRYSNSSLESQASQISRASSFRRRWFRLWSRSE</sequence>